<evidence type="ECO:0000256" key="2">
    <source>
        <dbReference type="SAM" id="Phobius"/>
    </source>
</evidence>
<dbReference type="Pfam" id="PF07690">
    <property type="entry name" value="MFS_1"/>
    <property type="match status" value="1"/>
</dbReference>
<feature type="transmembrane region" description="Helical" evidence="2">
    <location>
        <begin position="34"/>
        <end position="55"/>
    </location>
</feature>
<feature type="transmembrane region" description="Helical" evidence="2">
    <location>
        <begin position="341"/>
        <end position="360"/>
    </location>
</feature>
<protein>
    <recommendedName>
        <fullName evidence="7">Major Facilitator Superfamily protein</fullName>
    </recommendedName>
</protein>
<keyword evidence="2" id="KW-1133">Transmembrane helix</keyword>
<dbReference type="GO" id="GO:0005886">
    <property type="term" value="C:plasma membrane"/>
    <property type="evidence" value="ECO:0007669"/>
    <property type="project" value="UniProtKB-SubCell"/>
</dbReference>
<gene>
    <name evidence="3" type="ORF">B0686_02285</name>
    <name evidence="4" type="ORF">B7702_01245</name>
</gene>
<name>A0A1T0C8Z3_STRMT</name>
<feature type="transmembrane region" description="Helical" evidence="2">
    <location>
        <begin position="316"/>
        <end position="334"/>
    </location>
</feature>
<sequence>MKNKLGIIFYRILSRAYFYLPFLLIILYSKGYSIIGIELLMSCYGIGTFVSSTFIKRYISNIPSKRLLILSEVVKLIGLGLLSLSDSTILIVIAQLCLGASYSIGAGEDTNLIQYFLDSEATDFQNRTNGYMFISLLFSGIIGGTLYKLNPSYPIYATIIATIINTILLSLLVPLDYKKEQREFRNTTKYQLTNFEKYWVGHYVFLRGIILGLFTGFLPFYFFTDLHISTQYFVLILASYTLMGNISSKFFVNKNRYFSSVLLFPSLLLFLTNNIICICLGMVLLGLSSGITRPQTIKMLKESNSKLSIVMKIAEVYYACFNIIFLMLGGLLYLNFNFEGVICMSLIALAIYCIFSFIILKGEKNEN</sequence>
<feature type="transmembrane region" description="Helical" evidence="2">
    <location>
        <begin position="153"/>
        <end position="177"/>
    </location>
</feature>
<evidence type="ECO:0000256" key="1">
    <source>
        <dbReference type="ARBA" id="ARBA00004651"/>
    </source>
</evidence>
<feature type="transmembrane region" description="Helical" evidence="2">
    <location>
        <begin position="67"/>
        <end position="83"/>
    </location>
</feature>
<keyword evidence="2" id="KW-0472">Membrane</keyword>
<dbReference type="RefSeq" id="WP_078352168.1">
    <property type="nucleotide sequence ID" value="NZ_JASHDG010000001.1"/>
</dbReference>
<accession>A0A1T0C8Z3</accession>
<feature type="transmembrane region" description="Helical" evidence="2">
    <location>
        <begin position="128"/>
        <end position="147"/>
    </location>
</feature>
<feature type="transmembrane region" description="Helical" evidence="2">
    <location>
        <begin position="89"/>
        <end position="107"/>
    </location>
</feature>
<evidence type="ECO:0000313" key="4">
    <source>
        <dbReference type="EMBL" id="ORO91350.1"/>
    </source>
</evidence>
<dbReference type="EMBL" id="NCVD01000009">
    <property type="protein sequence ID" value="ORO91350.1"/>
    <property type="molecule type" value="Genomic_DNA"/>
</dbReference>
<proteinExistence type="predicted"/>
<feature type="transmembrane region" description="Helical" evidence="2">
    <location>
        <begin position="12"/>
        <end position="28"/>
    </location>
</feature>
<feature type="transmembrane region" description="Helical" evidence="2">
    <location>
        <begin position="228"/>
        <end position="246"/>
    </location>
</feature>
<comment type="subcellular location">
    <subcellularLocation>
        <location evidence="1">Cell membrane</location>
        <topology evidence="1">Multi-pass membrane protein</topology>
    </subcellularLocation>
</comment>
<dbReference type="InterPro" id="IPR011701">
    <property type="entry name" value="MFS"/>
</dbReference>
<organism evidence="3 5">
    <name type="scientific">Streptococcus mitis</name>
    <dbReference type="NCBI Taxonomy" id="28037"/>
    <lineage>
        <taxon>Bacteria</taxon>
        <taxon>Bacillati</taxon>
        <taxon>Bacillota</taxon>
        <taxon>Bacilli</taxon>
        <taxon>Lactobacillales</taxon>
        <taxon>Streptococcaceae</taxon>
        <taxon>Streptococcus</taxon>
        <taxon>Streptococcus mitis group</taxon>
    </lineage>
</organism>
<dbReference type="AlphaFoldDB" id="A0A1T0C8Z3"/>
<dbReference type="Gene3D" id="1.20.1250.20">
    <property type="entry name" value="MFS general substrate transporter like domains"/>
    <property type="match status" value="1"/>
</dbReference>
<comment type="caution">
    <text evidence="3">The sequence shown here is derived from an EMBL/GenBank/DDBJ whole genome shotgun (WGS) entry which is preliminary data.</text>
</comment>
<dbReference type="InterPro" id="IPR036259">
    <property type="entry name" value="MFS_trans_sf"/>
</dbReference>
<dbReference type="SUPFAM" id="SSF103473">
    <property type="entry name" value="MFS general substrate transporter"/>
    <property type="match status" value="1"/>
</dbReference>
<dbReference type="EMBL" id="MUYO01000001">
    <property type="protein sequence ID" value="OOS18800.1"/>
    <property type="molecule type" value="Genomic_DNA"/>
</dbReference>
<dbReference type="Proteomes" id="UP000190652">
    <property type="component" value="Unassembled WGS sequence"/>
</dbReference>
<keyword evidence="2" id="KW-0812">Transmembrane</keyword>
<evidence type="ECO:0000313" key="5">
    <source>
        <dbReference type="Proteomes" id="UP000190652"/>
    </source>
</evidence>
<reference evidence="4" key="3">
    <citation type="submission" date="2017-04" db="EMBL/GenBank/DDBJ databases">
        <authorList>
            <person name="Afonso C.L."/>
            <person name="Miller P.J."/>
            <person name="Scott M.A."/>
            <person name="Spackman E."/>
            <person name="Goraichik I."/>
            <person name="Dimitrov K.M."/>
            <person name="Suarez D.L."/>
            <person name="Swayne D.E."/>
        </authorList>
    </citation>
    <scope>NUCLEOTIDE SEQUENCE</scope>
    <source>
        <strain evidence="4">RH_777_07</strain>
    </source>
</reference>
<reference evidence="3 5" key="2">
    <citation type="submission" date="2017-02" db="EMBL/GenBank/DDBJ databases">
        <title>Draft genome sequence of Streptococcus mitis CCUG 63687.</title>
        <authorList>
            <person name="Salva-Serra F."/>
            <person name="Engstrom-Jakobsson H."/>
            <person name="Thorell K."/>
            <person name="Jaen-Luchoro D."/>
            <person name="Gonzales-Siles L."/>
            <person name="Karlsson R."/>
            <person name="Yazdan S."/>
            <person name="Boulund F."/>
            <person name="Johnning A."/>
            <person name="Engstrand L."/>
            <person name="Kristiansson E."/>
            <person name="Moore E."/>
        </authorList>
    </citation>
    <scope>NUCLEOTIDE SEQUENCE [LARGE SCALE GENOMIC DNA]</scope>
    <source>
        <strain evidence="3 5">CCUG 63687</strain>
    </source>
</reference>
<evidence type="ECO:0008006" key="7">
    <source>
        <dbReference type="Google" id="ProtNLM"/>
    </source>
</evidence>
<dbReference type="GO" id="GO:0022857">
    <property type="term" value="F:transmembrane transporter activity"/>
    <property type="evidence" value="ECO:0007669"/>
    <property type="project" value="InterPro"/>
</dbReference>
<evidence type="ECO:0000313" key="3">
    <source>
        <dbReference type="EMBL" id="OOS18800.1"/>
    </source>
</evidence>
<feature type="transmembrane region" description="Helical" evidence="2">
    <location>
        <begin position="267"/>
        <end position="291"/>
    </location>
</feature>
<dbReference type="Proteomes" id="UP000193849">
    <property type="component" value="Unassembled WGS sequence"/>
</dbReference>
<evidence type="ECO:0000313" key="6">
    <source>
        <dbReference type="Proteomes" id="UP000193849"/>
    </source>
</evidence>
<feature type="transmembrane region" description="Helical" evidence="2">
    <location>
        <begin position="198"/>
        <end position="222"/>
    </location>
</feature>
<reference evidence="4 6" key="1">
    <citation type="journal article" date="2016" name="Eur. J. Clin. Microbiol. Infect. Dis.">
        <title>Whole genome sequencing as a tool for phylogenetic analysis of clinical strains of Mitis group streptococci.</title>
        <authorList>
            <person name="Rasmussen L.H."/>
            <person name="Dargis R."/>
            <person name="Hojholt K."/>
            <person name="Christensen J.J."/>
            <person name="Skovgaard O."/>
            <person name="Justesen U.S."/>
            <person name="Rosenvinge F.S."/>
            <person name="Moser C."/>
            <person name="Lukjancenko O."/>
            <person name="Rasmussen S."/>
            <person name="Nielsen X.C."/>
        </authorList>
    </citation>
    <scope>NUCLEOTIDE SEQUENCE [LARGE SCALE GENOMIC DNA]</scope>
    <source>
        <strain evidence="4 6">RH_777_07</strain>
    </source>
</reference>